<protein>
    <submittedName>
        <fullName evidence="2">Uncharacterized protein</fullName>
    </submittedName>
</protein>
<proteinExistence type="predicted"/>
<comment type="caution">
    <text evidence="2">The sequence shown here is derived from an EMBL/GenBank/DDBJ whole genome shotgun (WGS) entry which is preliminary data.</text>
</comment>
<reference evidence="2" key="1">
    <citation type="submission" date="2023-03" db="EMBL/GenBank/DDBJ databases">
        <title>Massive genome expansion in bonnet fungi (Mycena s.s.) driven by repeated elements and novel gene families across ecological guilds.</title>
        <authorList>
            <consortium name="Lawrence Berkeley National Laboratory"/>
            <person name="Harder C.B."/>
            <person name="Miyauchi S."/>
            <person name="Viragh M."/>
            <person name="Kuo A."/>
            <person name="Thoen E."/>
            <person name="Andreopoulos B."/>
            <person name="Lu D."/>
            <person name="Skrede I."/>
            <person name="Drula E."/>
            <person name="Henrissat B."/>
            <person name="Morin E."/>
            <person name="Kohler A."/>
            <person name="Barry K."/>
            <person name="LaButti K."/>
            <person name="Morin E."/>
            <person name="Salamov A."/>
            <person name="Lipzen A."/>
            <person name="Mereny Z."/>
            <person name="Hegedus B."/>
            <person name="Baldrian P."/>
            <person name="Stursova M."/>
            <person name="Weitz H."/>
            <person name="Taylor A."/>
            <person name="Grigoriev I.V."/>
            <person name="Nagy L.G."/>
            <person name="Martin F."/>
            <person name="Kauserud H."/>
        </authorList>
    </citation>
    <scope>NUCLEOTIDE SEQUENCE</scope>
    <source>
        <strain evidence="2">CBHHK002</strain>
    </source>
</reference>
<dbReference type="EMBL" id="JARIHO010000018">
    <property type="protein sequence ID" value="KAJ7347712.1"/>
    <property type="molecule type" value="Genomic_DNA"/>
</dbReference>
<keyword evidence="3" id="KW-1185">Reference proteome</keyword>
<dbReference type="AlphaFoldDB" id="A0AAD7A2P1"/>
<evidence type="ECO:0000256" key="1">
    <source>
        <dbReference type="SAM" id="MobiDB-lite"/>
    </source>
</evidence>
<name>A0AAD7A2P1_9AGAR</name>
<organism evidence="2 3">
    <name type="scientific">Mycena albidolilacea</name>
    <dbReference type="NCBI Taxonomy" id="1033008"/>
    <lineage>
        <taxon>Eukaryota</taxon>
        <taxon>Fungi</taxon>
        <taxon>Dikarya</taxon>
        <taxon>Basidiomycota</taxon>
        <taxon>Agaricomycotina</taxon>
        <taxon>Agaricomycetes</taxon>
        <taxon>Agaricomycetidae</taxon>
        <taxon>Agaricales</taxon>
        <taxon>Marasmiineae</taxon>
        <taxon>Mycenaceae</taxon>
        <taxon>Mycena</taxon>
    </lineage>
</organism>
<feature type="region of interest" description="Disordered" evidence="1">
    <location>
        <begin position="62"/>
        <end position="90"/>
    </location>
</feature>
<evidence type="ECO:0000313" key="3">
    <source>
        <dbReference type="Proteomes" id="UP001218218"/>
    </source>
</evidence>
<gene>
    <name evidence="2" type="ORF">DFH08DRAFT_808500</name>
</gene>
<accession>A0AAD7A2P1</accession>
<evidence type="ECO:0000313" key="2">
    <source>
        <dbReference type="EMBL" id="KAJ7347712.1"/>
    </source>
</evidence>
<dbReference type="Proteomes" id="UP001218218">
    <property type="component" value="Unassembled WGS sequence"/>
</dbReference>
<sequence length="108" mass="11939">MHGGTFITAGTVNHRQGETGINILHHAVALEALYNSVDSSPQPRCHSETRVKMLDGLYNWATTDHHDEKEPNEEQEEENKDHITSPPICWLHGPAGAGKSAIMQTLCQ</sequence>